<evidence type="ECO:0000313" key="2">
    <source>
        <dbReference type="Proteomes" id="UP000239151"/>
    </source>
</evidence>
<dbReference type="EMBL" id="NXGI01000056">
    <property type="protein sequence ID" value="PRM94196.1"/>
    <property type="molecule type" value="Genomic_DNA"/>
</dbReference>
<proteinExistence type="predicted"/>
<reference evidence="1 2" key="1">
    <citation type="submission" date="2017-09" db="EMBL/GenBank/DDBJ databases">
        <title>Reassesment of A. cryaerophilus.</title>
        <authorList>
            <person name="Perez-Cataluna A."/>
            <person name="Collado L."/>
            <person name="Salgado O."/>
            <person name="Lefinanco V."/>
            <person name="Figueras M.J."/>
        </authorList>
    </citation>
    <scope>NUCLEOTIDE SEQUENCE [LARGE SCALE GENOMIC DNA]</scope>
    <source>
        <strain evidence="1 2">LMG 9065</strain>
    </source>
</reference>
<gene>
    <name evidence="1" type="ORF">CJ670_10645</name>
</gene>
<dbReference type="AlphaFoldDB" id="A0A2S9T5U2"/>
<sequence length="102" mass="12121">MIKLELSEKDIFKIMAGSMEDRVNLLISESVMKEIDLETIKKIVENDIKTVELMDRLYHDKLTEVIKLLQFIAYNRHKSKYSEEIATYVLDKLFEIICLDFF</sequence>
<name>A0A2S9T5U2_9BACT</name>
<comment type="caution">
    <text evidence="1">The sequence shown here is derived from an EMBL/GenBank/DDBJ whole genome shotgun (WGS) entry which is preliminary data.</text>
</comment>
<protein>
    <submittedName>
        <fullName evidence="1">Uncharacterized protein</fullName>
    </submittedName>
</protein>
<dbReference type="Proteomes" id="UP000239151">
    <property type="component" value="Unassembled WGS sequence"/>
</dbReference>
<evidence type="ECO:0000313" key="1">
    <source>
        <dbReference type="EMBL" id="PRM94196.1"/>
    </source>
</evidence>
<organism evidence="1 2">
    <name type="scientific">Aliarcobacter cryaerophilus</name>
    <dbReference type="NCBI Taxonomy" id="28198"/>
    <lineage>
        <taxon>Bacteria</taxon>
        <taxon>Pseudomonadati</taxon>
        <taxon>Campylobacterota</taxon>
        <taxon>Epsilonproteobacteria</taxon>
        <taxon>Campylobacterales</taxon>
        <taxon>Arcobacteraceae</taxon>
        <taxon>Aliarcobacter</taxon>
    </lineage>
</organism>
<accession>A0A2S9T5U2</accession>